<organism evidence="1 2">
    <name type="scientific">Roridomyces roridus</name>
    <dbReference type="NCBI Taxonomy" id="1738132"/>
    <lineage>
        <taxon>Eukaryota</taxon>
        <taxon>Fungi</taxon>
        <taxon>Dikarya</taxon>
        <taxon>Basidiomycota</taxon>
        <taxon>Agaricomycotina</taxon>
        <taxon>Agaricomycetes</taxon>
        <taxon>Agaricomycetidae</taxon>
        <taxon>Agaricales</taxon>
        <taxon>Marasmiineae</taxon>
        <taxon>Mycenaceae</taxon>
        <taxon>Roridomyces</taxon>
    </lineage>
</organism>
<accession>A0AAD7CII4</accession>
<proteinExistence type="predicted"/>
<comment type="caution">
    <text evidence="1">The sequence shown here is derived from an EMBL/GenBank/DDBJ whole genome shotgun (WGS) entry which is preliminary data.</text>
</comment>
<dbReference type="Proteomes" id="UP001221142">
    <property type="component" value="Unassembled WGS sequence"/>
</dbReference>
<dbReference type="EMBL" id="JARKIF010000001">
    <property type="protein sequence ID" value="KAJ7649996.1"/>
    <property type="molecule type" value="Genomic_DNA"/>
</dbReference>
<evidence type="ECO:0008006" key="3">
    <source>
        <dbReference type="Google" id="ProtNLM"/>
    </source>
</evidence>
<dbReference type="AlphaFoldDB" id="A0AAD7CII4"/>
<name>A0AAD7CII4_9AGAR</name>
<reference evidence="1" key="1">
    <citation type="submission" date="2023-03" db="EMBL/GenBank/DDBJ databases">
        <title>Massive genome expansion in bonnet fungi (Mycena s.s.) driven by repeated elements and novel gene families across ecological guilds.</title>
        <authorList>
            <consortium name="Lawrence Berkeley National Laboratory"/>
            <person name="Harder C.B."/>
            <person name="Miyauchi S."/>
            <person name="Viragh M."/>
            <person name="Kuo A."/>
            <person name="Thoen E."/>
            <person name="Andreopoulos B."/>
            <person name="Lu D."/>
            <person name="Skrede I."/>
            <person name="Drula E."/>
            <person name="Henrissat B."/>
            <person name="Morin E."/>
            <person name="Kohler A."/>
            <person name="Barry K."/>
            <person name="LaButti K."/>
            <person name="Morin E."/>
            <person name="Salamov A."/>
            <person name="Lipzen A."/>
            <person name="Mereny Z."/>
            <person name="Hegedus B."/>
            <person name="Baldrian P."/>
            <person name="Stursova M."/>
            <person name="Weitz H."/>
            <person name="Taylor A."/>
            <person name="Grigoriev I.V."/>
            <person name="Nagy L.G."/>
            <person name="Martin F."/>
            <person name="Kauserud H."/>
        </authorList>
    </citation>
    <scope>NUCLEOTIDE SEQUENCE</scope>
    <source>
        <strain evidence="1">9284</strain>
    </source>
</reference>
<sequence>MSGTAKVQFIFIDKFHRKRPECYHAELTGAEREQSVAYLITKAQDMHRASNCTVCGALKRDIIVKCAWIRAKGFPDVLTANSTIPEDLGDLEQDPSNETVFMLPQALISEYITDSETGILIRVLFECTYRPLEVNVNATGARPLKREHGDDTAPDEWKRRKLDNQVPQELRVLRPSSDDSDIRLNILPPSFAYPVCGKYAGVAFVDKTRFIPHIMALLLKNHGSIIISPKGNGSSTLGRLMALWCDIKARRAQAEWDNEFGSATIGPILRQRLSENAKFDRWGAMNSLCLTFNMRKIPQPTKDVTLSQRITAQLRQTIRDFVGHYENVFAGNSFDISEDRTIKAIMTDILATIPQKRNLFVILDHWDAPIQFCIQHSLVNSIKATQSTLTRFMNDLLWLSEGPLKKLLLLVIGNLPPPTKLANLKDISSDPTLQGAFGITPKELDALITVLSWGERTQFHFDPKDAKWKRKLGYDPVTATYNFTLVLHHLSVDLGLENEHKKPPKSSLLRSISKSFARLLDYSNLRHDQAVQVPPFSTFNTTSLNKTIELPLWQLLYYLGALQIAKKVGRRALDQMWVLVISSDFVKGELFSACQAILPGSGCPHDMIIRALTERNPWPLIHAITTNLLYNKTLAELHKMGEVTFQSTFDGFFNHAKETNYFTQLALLRTVRTLNDSGLDIPSNERSNGFADIFLSAFLRLHPGRVLIIELKMVSVWQLLKAQATKVKGGKVPDGPDDKGFREKCLGMINKVDNMTFQELCELEYCYMDRHQKTMSQPKSIRRLLQESTGQLRSYLNALVEGPSDGTSEGIRPRVSGGEWRVRAVEVRPNEQPDEVIGLIICCIGRRLVPVAVEPTTQNTKYRYGQYQGWEQKWEGRTLP</sequence>
<dbReference type="PANTHER" id="PTHR34825:SF1">
    <property type="entry name" value="AAA-ATPASE-LIKE DOMAIN-CONTAINING PROTEIN"/>
    <property type="match status" value="1"/>
</dbReference>
<evidence type="ECO:0000313" key="2">
    <source>
        <dbReference type="Proteomes" id="UP001221142"/>
    </source>
</evidence>
<gene>
    <name evidence="1" type="ORF">FB45DRAFT_886535</name>
</gene>
<protein>
    <recommendedName>
        <fullName evidence="3">AAA-like domain protein</fullName>
    </recommendedName>
</protein>
<evidence type="ECO:0000313" key="1">
    <source>
        <dbReference type="EMBL" id="KAJ7649996.1"/>
    </source>
</evidence>
<dbReference type="PANTHER" id="PTHR34825">
    <property type="entry name" value="CONSERVED PROTEIN, WITH A WEAK D-GALACTARATE DEHYDRATASE/ALTRONATE HYDROLASE DOMAIN"/>
    <property type="match status" value="1"/>
</dbReference>
<keyword evidence="2" id="KW-1185">Reference proteome</keyword>